<feature type="region of interest" description="Disordered" evidence="1">
    <location>
        <begin position="1"/>
        <end position="25"/>
    </location>
</feature>
<reference evidence="2" key="1">
    <citation type="submission" date="2018-02" db="EMBL/GenBank/DDBJ databases">
        <title>Rhizophora mucronata_Transcriptome.</title>
        <authorList>
            <person name="Meera S.P."/>
            <person name="Sreeshan A."/>
            <person name="Augustine A."/>
        </authorList>
    </citation>
    <scope>NUCLEOTIDE SEQUENCE</scope>
    <source>
        <tissue evidence="2">Leaf</tissue>
    </source>
</reference>
<evidence type="ECO:0000256" key="1">
    <source>
        <dbReference type="SAM" id="MobiDB-lite"/>
    </source>
</evidence>
<sequence>MVNKVNGDRKCFKYAGEEPPKNKGHRPLLALSAYSVL</sequence>
<dbReference type="AlphaFoldDB" id="A0A2P2NBP8"/>
<organism evidence="2">
    <name type="scientific">Rhizophora mucronata</name>
    <name type="common">Asiatic mangrove</name>
    <dbReference type="NCBI Taxonomy" id="61149"/>
    <lineage>
        <taxon>Eukaryota</taxon>
        <taxon>Viridiplantae</taxon>
        <taxon>Streptophyta</taxon>
        <taxon>Embryophyta</taxon>
        <taxon>Tracheophyta</taxon>
        <taxon>Spermatophyta</taxon>
        <taxon>Magnoliopsida</taxon>
        <taxon>eudicotyledons</taxon>
        <taxon>Gunneridae</taxon>
        <taxon>Pentapetalae</taxon>
        <taxon>rosids</taxon>
        <taxon>fabids</taxon>
        <taxon>Malpighiales</taxon>
        <taxon>Rhizophoraceae</taxon>
        <taxon>Rhizophora</taxon>
    </lineage>
</organism>
<dbReference type="EMBL" id="GGEC01059408">
    <property type="protein sequence ID" value="MBX39892.1"/>
    <property type="molecule type" value="Transcribed_RNA"/>
</dbReference>
<feature type="compositionally biased region" description="Basic and acidic residues" evidence="1">
    <location>
        <begin position="1"/>
        <end position="21"/>
    </location>
</feature>
<name>A0A2P2NBP8_RHIMU</name>
<evidence type="ECO:0000313" key="2">
    <source>
        <dbReference type="EMBL" id="MBX39892.1"/>
    </source>
</evidence>
<accession>A0A2P2NBP8</accession>
<protein>
    <submittedName>
        <fullName evidence="2">Uncharacterized protein</fullName>
    </submittedName>
</protein>
<proteinExistence type="predicted"/>